<dbReference type="EMBL" id="CM042061">
    <property type="protein sequence ID" value="KAI3672909.1"/>
    <property type="molecule type" value="Genomic_DNA"/>
</dbReference>
<keyword evidence="2" id="KW-1185">Reference proteome</keyword>
<proteinExistence type="predicted"/>
<gene>
    <name evidence="1" type="ORF">L6452_39011</name>
</gene>
<sequence>MSCDYKYLYILFGSDLQLSRNVCTLKNSQTTKKSCSVRSSIPPETNCVVLIKRVYPCHDRRMKLSIQQV</sequence>
<reference evidence="1 2" key="2">
    <citation type="journal article" date="2022" name="Mol. Ecol. Resour.">
        <title>The genomes of chicory, endive, great burdock and yacon provide insights into Asteraceae paleo-polyploidization history and plant inulin production.</title>
        <authorList>
            <person name="Fan W."/>
            <person name="Wang S."/>
            <person name="Wang H."/>
            <person name="Wang A."/>
            <person name="Jiang F."/>
            <person name="Liu H."/>
            <person name="Zhao H."/>
            <person name="Xu D."/>
            <person name="Zhang Y."/>
        </authorList>
    </citation>
    <scope>NUCLEOTIDE SEQUENCE [LARGE SCALE GENOMIC DNA]</scope>
    <source>
        <strain evidence="2">cv. Niubang</strain>
    </source>
</reference>
<comment type="caution">
    <text evidence="1">The sequence shown here is derived from an EMBL/GenBank/DDBJ whole genome shotgun (WGS) entry which is preliminary data.</text>
</comment>
<protein>
    <submittedName>
        <fullName evidence="1">Uncharacterized protein</fullName>
    </submittedName>
</protein>
<evidence type="ECO:0000313" key="1">
    <source>
        <dbReference type="EMBL" id="KAI3672909.1"/>
    </source>
</evidence>
<dbReference type="Proteomes" id="UP001055879">
    <property type="component" value="Linkage Group LG15"/>
</dbReference>
<name>A0ACB8XRN8_ARCLA</name>
<reference evidence="2" key="1">
    <citation type="journal article" date="2022" name="Mol. Ecol. Resour.">
        <title>The genomes of chicory, endive, great burdock and yacon provide insights into Asteraceae palaeo-polyploidization history and plant inulin production.</title>
        <authorList>
            <person name="Fan W."/>
            <person name="Wang S."/>
            <person name="Wang H."/>
            <person name="Wang A."/>
            <person name="Jiang F."/>
            <person name="Liu H."/>
            <person name="Zhao H."/>
            <person name="Xu D."/>
            <person name="Zhang Y."/>
        </authorList>
    </citation>
    <scope>NUCLEOTIDE SEQUENCE [LARGE SCALE GENOMIC DNA]</scope>
    <source>
        <strain evidence="2">cv. Niubang</strain>
    </source>
</reference>
<evidence type="ECO:0000313" key="2">
    <source>
        <dbReference type="Proteomes" id="UP001055879"/>
    </source>
</evidence>
<accession>A0ACB8XRN8</accession>
<organism evidence="1 2">
    <name type="scientific">Arctium lappa</name>
    <name type="common">Greater burdock</name>
    <name type="synonym">Lappa major</name>
    <dbReference type="NCBI Taxonomy" id="4217"/>
    <lineage>
        <taxon>Eukaryota</taxon>
        <taxon>Viridiplantae</taxon>
        <taxon>Streptophyta</taxon>
        <taxon>Embryophyta</taxon>
        <taxon>Tracheophyta</taxon>
        <taxon>Spermatophyta</taxon>
        <taxon>Magnoliopsida</taxon>
        <taxon>eudicotyledons</taxon>
        <taxon>Gunneridae</taxon>
        <taxon>Pentapetalae</taxon>
        <taxon>asterids</taxon>
        <taxon>campanulids</taxon>
        <taxon>Asterales</taxon>
        <taxon>Asteraceae</taxon>
        <taxon>Carduoideae</taxon>
        <taxon>Cardueae</taxon>
        <taxon>Arctiinae</taxon>
        <taxon>Arctium</taxon>
    </lineage>
</organism>